<evidence type="ECO:0000313" key="1">
    <source>
        <dbReference type="EMBL" id="KAF5817760.1"/>
    </source>
</evidence>
<reference evidence="2" key="2">
    <citation type="submission" date="2017-02" db="EMBL/GenBank/DDBJ databases">
        <title>Sunflower complete genome.</title>
        <authorList>
            <person name="Langlade N."/>
            <person name="Munos S."/>
        </authorList>
    </citation>
    <scope>NUCLEOTIDE SEQUENCE [LARGE SCALE GENOMIC DNA]</scope>
    <source>
        <tissue evidence="2">Leaves</tissue>
    </source>
</reference>
<dbReference type="EMBL" id="CM007891">
    <property type="protein sequence ID" value="OTG34499.1"/>
    <property type="molecule type" value="Genomic_DNA"/>
</dbReference>
<sequence>MERWEFRMVKFFPECLLFWRVFFFFLKSLDLVVQTIRSRLKWKMTHWLALP</sequence>
<reference evidence="1 3" key="1">
    <citation type="journal article" date="2017" name="Nature">
        <title>The sunflower genome provides insights into oil metabolism, flowering and Asterid evolution.</title>
        <authorList>
            <person name="Badouin H."/>
            <person name="Gouzy J."/>
            <person name="Grassa C.J."/>
            <person name="Murat F."/>
            <person name="Staton S.E."/>
            <person name="Cottret L."/>
            <person name="Lelandais-Briere C."/>
            <person name="Owens G.L."/>
            <person name="Carrere S."/>
            <person name="Mayjonade B."/>
            <person name="Legrand L."/>
            <person name="Gill N."/>
            <person name="Kane N.C."/>
            <person name="Bowers J.E."/>
            <person name="Hubner S."/>
            <person name="Bellec A."/>
            <person name="Berard A."/>
            <person name="Berges H."/>
            <person name="Blanchet N."/>
            <person name="Boniface M.C."/>
            <person name="Brunel D."/>
            <person name="Catrice O."/>
            <person name="Chaidir N."/>
            <person name="Claudel C."/>
            <person name="Donnadieu C."/>
            <person name="Faraut T."/>
            <person name="Fievet G."/>
            <person name="Helmstetter N."/>
            <person name="King M."/>
            <person name="Knapp S.J."/>
            <person name="Lai Z."/>
            <person name="Le Paslier M.C."/>
            <person name="Lippi Y."/>
            <person name="Lorenzon L."/>
            <person name="Mandel J.R."/>
            <person name="Marage G."/>
            <person name="Marchand G."/>
            <person name="Marquand E."/>
            <person name="Bret-Mestries E."/>
            <person name="Morien E."/>
            <person name="Nambeesan S."/>
            <person name="Nguyen T."/>
            <person name="Pegot-Espagnet P."/>
            <person name="Pouilly N."/>
            <person name="Raftis F."/>
            <person name="Sallet E."/>
            <person name="Schiex T."/>
            <person name="Thomas J."/>
            <person name="Vandecasteele C."/>
            <person name="Vares D."/>
            <person name="Vear F."/>
            <person name="Vautrin S."/>
            <person name="Crespi M."/>
            <person name="Mangin B."/>
            <person name="Burke J.M."/>
            <person name="Salse J."/>
            <person name="Munos S."/>
            <person name="Vincourt P."/>
            <person name="Rieseberg L.H."/>
            <person name="Langlade N.B."/>
        </authorList>
    </citation>
    <scope>NUCLEOTIDE SEQUENCE [LARGE SCALE GENOMIC DNA]</scope>
    <source>
        <strain evidence="3">cv. SF193</strain>
        <tissue evidence="1">Leaves</tissue>
    </source>
</reference>
<evidence type="ECO:0000313" key="3">
    <source>
        <dbReference type="Proteomes" id="UP000215914"/>
    </source>
</evidence>
<evidence type="ECO:0000313" key="2">
    <source>
        <dbReference type="EMBL" id="OTG34499.1"/>
    </source>
</evidence>
<dbReference type="EMBL" id="MNCJ02000317">
    <property type="protein sequence ID" value="KAF5817760.1"/>
    <property type="molecule type" value="Genomic_DNA"/>
</dbReference>
<name>A0A251VGU3_HELAN</name>
<organism evidence="2 3">
    <name type="scientific">Helianthus annuus</name>
    <name type="common">Common sunflower</name>
    <dbReference type="NCBI Taxonomy" id="4232"/>
    <lineage>
        <taxon>Eukaryota</taxon>
        <taxon>Viridiplantae</taxon>
        <taxon>Streptophyta</taxon>
        <taxon>Embryophyta</taxon>
        <taxon>Tracheophyta</taxon>
        <taxon>Spermatophyta</taxon>
        <taxon>Magnoliopsida</taxon>
        <taxon>eudicotyledons</taxon>
        <taxon>Gunneridae</taxon>
        <taxon>Pentapetalae</taxon>
        <taxon>asterids</taxon>
        <taxon>campanulids</taxon>
        <taxon>Asterales</taxon>
        <taxon>Asteraceae</taxon>
        <taxon>Asteroideae</taxon>
        <taxon>Heliantheae alliance</taxon>
        <taxon>Heliantheae</taxon>
        <taxon>Helianthus</taxon>
    </lineage>
</organism>
<dbReference type="Gramene" id="mRNA:HanXRQr2_Chr02g0056821">
    <property type="protein sequence ID" value="CDS:HanXRQr2_Chr02g0056821.1"/>
    <property type="gene ID" value="HanXRQr2_Chr02g0056821"/>
</dbReference>
<dbReference type="AlphaFoldDB" id="A0A251VGU3"/>
<dbReference type="Proteomes" id="UP000215914">
    <property type="component" value="Chromosome 2"/>
</dbReference>
<reference evidence="1" key="3">
    <citation type="submission" date="2020-06" db="EMBL/GenBank/DDBJ databases">
        <title>Helianthus annuus Genome sequencing and assembly Release 2.</title>
        <authorList>
            <person name="Gouzy J."/>
            <person name="Langlade N."/>
            <person name="Munos S."/>
        </authorList>
    </citation>
    <scope>NUCLEOTIDE SEQUENCE</scope>
    <source>
        <tissue evidence="1">Leaves</tissue>
    </source>
</reference>
<protein>
    <submittedName>
        <fullName evidence="2">Uncharacterized protein</fullName>
    </submittedName>
</protein>
<keyword evidence="3" id="KW-1185">Reference proteome</keyword>
<gene>
    <name evidence="2" type="ORF">HannXRQ_Chr02g0046531</name>
    <name evidence="1" type="ORF">HanXRQr2_Chr02g0056821</name>
</gene>
<dbReference type="InParanoid" id="A0A251VGU3"/>
<accession>A0A251VGU3</accession>
<proteinExistence type="predicted"/>